<reference evidence="2 3" key="1">
    <citation type="submission" date="2015-09" db="EMBL/GenBank/DDBJ databases">
        <authorList>
            <consortium name="Pathogen Informatics"/>
        </authorList>
    </citation>
    <scope>NUCLEOTIDE SEQUENCE [LARGE SCALE GENOMIC DNA]</scope>
    <source>
        <strain evidence="2 3">2789STDY5608849</strain>
    </source>
</reference>
<organism evidence="2 3">
    <name type="scientific">Fusicatenibacter saccharivorans</name>
    <dbReference type="NCBI Taxonomy" id="1150298"/>
    <lineage>
        <taxon>Bacteria</taxon>
        <taxon>Bacillati</taxon>
        <taxon>Bacillota</taxon>
        <taxon>Clostridia</taxon>
        <taxon>Lachnospirales</taxon>
        <taxon>Lachnospiraceae</taxon>
        <taxon>Fusicatenibacter</taxon>
    </lineage>
</organism>
<dbReference type="SUPFAM" id="SSF53448">
    <property type="entry name" value="Nucleotide-diphospho-sugar transferases"/>
    <property type="match status" value="1"/>
</dbReference>
<dbReference type="EMBL" id="CYYV01000009">
    <property type="protein sequence ID" value="CUO45031.1"/>
    <property type="molecule type" value="Genomic_DNA"/>
</dbReference>
<dbReference type="RefSeq" id="WP_055227928.1">
    <property type="nucleotide sequence ID" value="NZ_CYYV01000009.1"/>
</dbReference>
<dbReference type="PANTHER" id="PTHR22916:SF3">
    <property type="entry name" value="UDP-GLCNAC:BETAGAL BETA-1,3-N-ACETYLGLUCOSAMINYLTRANSFERASE-LIKE PROTEIN 1"/>
    <property type="match status" value="1"/>
</dbReference>
<evidence type="ECO:0000313" key="3">
    <source>
        <dbReference type="Proteomes" id="UP000095706"/>
    </source>
</evidence>
<dbReference type="GO" id="GO:0050501">
    <property type="term" value="F:hyaluronan synthase activity"/>
    <property type="evidence" value="ECO:0007669"/>
    <property type="project" value="UniProtKB-EC"/>
</dbReference>
<accession>A0A174F5S8</accession>
<protein>
    <submittedName>
        <fullName evidence="2">Hyaluronan synthase</fullName>
        <ecNumber evidence="2">2.4.1.212</ecNumber>
    </submittedName>
</protein>
<dbReference type="InterPro" id="IPR001173">
    <property type="entry name" value="Glyco_trans_2-like"/>
</dbReference>
<keyword evidence="2" id="KW-0328">Glycosyltransferase</keyword>
<gene>
    <name evidence="2" type="primary">hyaD_5</name>
    <name evidence="2" type="ORF">ERS852406_01997</name>
</gene>
<dbReference type="PANTHER" id="PTHR22916">
    <property type="entry name" value="GLYCOSYLTRANSFERASE"/>
    <property type="match status" value="1"/>
</dbReference>
<name>A0A174F5S8_9FIRM</name>
<dbReference type="AlphaFoldDB" id="A0A174F5S8"/>
<dbReference type="EC" id="2.4.1.212" evidence="2"/>
<proteinExistence type="predicted"/>
<dbReference type="Gene3D" id="3.90.550.10">
    <property type="entry name" value="Spore Coat Polysaccharide Biosynthesis Protein SpsA, Chain A"/>
    <property type="match status" value="1"/>
</dbReference>
<keyword evidence="2" id="KW-0808">Transferase</keyword>
<dbReference type="CDD" id="cd00761">
    <property type="entry name" value="Glyco_tranf_GTA_type"/>
    <property type="match status" value="1"/>
</dbReference>
<evidence type="ECO:0000259" key="1">
    <source>
        <dbReference type="Pfam" id="PF00535"/>
    </source>
</evidence>
<dbReference type="Proteomes" id="UP000095706">
    <property type="component" value="Unassembled WGS sequence"/>
</dbReference>
<evidence type="ECO:0000313" key="2">
    <source>
        <dbReference type="EMBL" id="CUO45031.1"/>
    </source>
</evidence>
<dbReference type="InterPro" id="IPR029044">
    <property type="entry name" value="Nucleotide-diphossugar_trans"/>
</dbReference>
<sequence length="356" mass="41775">MLFKRIAAWIAYEIREEKITLSSQDAKRILMDVAPPVSPDVFSENRSREIRYDLTIIVPVYNSENWLKECMESIVLQKTKYSFQIIAIDDGSTDRSGQILNQYIKNPCVEVIRQENKGYSGARNAGLERVKSKYIMFVDSDDVLLPNAIECLLSKAYLEDADIVEGNGYRFDKNGFLGMIKKEHLPKERNQYWGGPCLKVMKAKLWEGLKFPEGYWYEDAIIGAVIFPMANKVDCLSDVVYAYRIHGESITQKHDENPKRVDSYWIMLLMAEIQKKMEIPFDYENYQRVMRQIVFTCRRIVMLPEKIKKAVFAGECEFVCTNFKEYLKKKDRYYFLAKAILNKDYKKYSIYCQEFI</sequence>
<feature type="domain" description="Glycosyltransferase 2-like" evidence="1">
    <location>
        <begin position="55"/>
        <end position="184"/>
    </location>
</feature>
<dbReference type="Pfam" id="PF00535">
    <property type="entry name" value="Glycos_transf_2"/>
    <property type="match status" value="1"/>
</dbReference>